<proteinExistence type="inferred from homology"/>
<evidence type="ECO:0000256" key="2">
    <source>
        <dbReference type="ARBA" id="ARBA00022679"/>
    </source>
</evidence>
<keyword evidence="7" id="KW-0378">Hydrolase</keyword>
<dbReference type="GO" id="GO:0035613">
    <property type="term" value="F:RNA stem-loop binding"/>
    <property type="evidence" value="ECO:0007669"/>
    <property type="project" value="TreeGrafter"/>
</dbReference>
<dbReference type="InterPro" id="IPR001584">
    <property type="entry name" value="Integrase_cat-core"/>
</dbReference>
<dbReference type="Pfam" id="PF02022">
    <property type="entry name" value="Integrase_Zn"/>
    <property type="match status" value="1"/>
</dbReference>
<dbReference type="GO" id="GO:0015074">
    <property type="term" value="P:DNA integration"/>
    <property type="evidence" value="ECO:0007669"/>
    <property type="project" value="InterPro"/>
</dbReference>
<keyword evidence="16" id="KW-1185">Reference proteome</keyword>
<evidence type="ECO:0000259" key="13">
    <source>
        <dbReference type="PROSITE" id="PS50879"/>
    </source>
</evidence>
<dbReference type="SUPFAM" id="SSF46919">
    <property type="entry name" value="N-terminal Zn binding domain of HIV integrase"/>
    <property type="match status" value="1"/>
</dbReference>
<evidence type="ECO:0000256" key="8">
    <source>
        <dbReference type="ARBA" id="ARBA00022918"/>
    </source>
</evidence>
<evidence type="ECO:0000256" key="7">
    <source>
        <dbReference type="ARBA" id="ARBA00022801"/>
    </source>
</evidence>
<dbReference type="Gene3D" id="3.30.70.270">
    <property type="match status" value="2"/>
</dbReference>
<feature type="domain" description="RNase H type-1" evidence="13">
    <location>
        <begin position="291"/>
        <end position="428"/>
    </location>
</feature>
<dbReference type="InterPro" id="IPR017856">
    <property type="entry name" value="Integrase-like_N"/>
</dbReference>
<evidence type="ECO:0000256" key="3">
    <source>
        <dbReference type="ARBA" id="ARBA00022695"/>
    </source>
</evidence>
<keyword evidence="8" id="KW-0695">RNA-directed DNA polymerase</keyword>
<dbReference type="Pfam" id="PF00075">
    <property type="entry name" value="RNase_H"/>
    <property type="match status" value="1"/>
</dbReference>
<keyword evidence="2" id="KW-0808">Transferase</keyword>
<keyword evidence="10" id="KW-0862">Zinc</keyword>
<evidence type="ECO:0000259" key="12">
    <source>
        <dbReference type="PROSITE" id="PS50878"/>
    </source>
</evidence>
<dbReference type="SUPFAM" id="SSF56672">
    <property type="entry name" value="DNA/RNA polymerases"/>
    <property type="match status" value="1"/>
</dbReference>
<dbReference type="InterPro" id="IPR012337">
    <property type="entry name" value="RNaseH-like_sf"/>
</dbReference>
<accession>A0A7K7R835</accession>
<dbReference type="InterPro" id="IPR010661">
    <property type="entry name" value="RVT_thumb"/>
</dbReference>
<evidence type="ECO:0000256" key="10">
    <source>
        <dbReference type="PROSITE-ProRule" id="PRU00450"/>
    </source>
</evidence>
<keyword evidence="9" id="KW-0238">DNA-binding</keyword>
<dbReference type="Pfam" id="PF00665">
    <property type="entry name" value="rve"/>
    <property type="match status" value="1"/>
</dbReference>
<dbReference type="GO" id="GO:0008270">
    <property type="term" value="F:zinc ion binding"/>
    <property type="evidence" value="ECO:0007669"/>
    <property type="project" value="UniProtKB-KW"/>
</dbReference>
<reference evidence="15 16" key="1">
    <citation type="submission" date="2019-09" db="EMBL/GenBank/DDBJ databases">
        <title>Bird 10,000 Genomes (B10K) Project - Family phase.</title>
        <authorList>
            <person name="Zhang G."/>
        </authorList>
    </citation>
    <scope>NUCLEOTIDE SEQUENCE [LARGE SCALE GENOMIC DNA]</scope>
    <source>
        <strain evidence="15">OUT-0023</strain>
        <tissue evidence="15">Blood</tissue>
    </source>
</reference>
<feature type="non-terminal residue" evidence="15">
    <location>
        <position position="1"/>
    </location>
</feature>
<evidence type="ECO:0000313" key="16">
    <source>
        <dbReference type="Proteomes" id="UP000540071"/>
    </source>
</evidence>
<dbReference type="GO" id="GO:0004523">
    <property type="term" value="F:RNA-DNA hybrid ribonuclease activity"/>
    <property type="evidence" value="ECO:0007669"/>
    <property type="project" value="InterPro"/>
</dbReference>
<dbReference type="Gene3D" id="3.30.420.10">
    <property type="entry name" value="Ribonuclease H-like superfamily/Ribonuclease H"/>
    <property type="match status" value="2"/>
</dbReference>
<feature type="domain" description="Integrase-type" evidence="11">
    <location>
        <begin position="433"/>
        <end position="474"/>
    </location>
</feature>
<comment type="caution">
    <text evidence="15">The sequence shown here is derived from an EMBL/GenBank/DDBJ whole genome shotgun (WGS) entry which is preliminary data.</text>
</comment>
<dbReference type="PANTHER" id="PTHR41694">
    <property type="entry name" value="ENDOGENOUS RETROVIRUS GROUP K MEMBER POL PROTEIN"/>
    <property type="match status" value="1"/>
</dbReference>
<dbReference type="GO" id="GO:0003677">
    <property type="term" value="F:DNA binding"/>
    <property type="evidence" value="ECO:0007669"/>
    <property type="project" value="UniProtKB-KW"/>
</dbReference>
<evidence type="ECO:0000256" key="4">
    <source>
        <dbReference type="ARBA" id="ARBA00022722"/>
    </source>
</evidence>
<name>A0A7K7R835_POEAT</name>
<feature type="domain" description="Reverse transcriptase" evidence="12">
    <location>
        <begin position="1"/>
        <end position="95"/>
    </location>
</feature>
<keyword evidence="4" id="KW-0540">Nuclease</keyword>
<feature type="non-terminal residue" evidence="15">
    <location>
        <position position="605"/>
    </location>
</feature>
<dbReference type="Pfam" id="PF00078">
    <property type="entry name" value="RVT_1"/>
    <property type="match status" value="1"/>
</dbReference>
<dbReference type="GO" id="GO:0003964">
    <property type="term" value="F:RNA-directed DNA polymerase activity"/>
    <property type="evidence" value="ECO:0007669"/>
    <property type="project" value="UniProtKB-KW"/>
</dbReference>
<dbReference type="InterPro" id="IPR002156">
    <property type="entry name" value="RNaseH_domain"/>
</dbReference>
<evidence type="ECO:0000256" key="1">
    <source>
        <dbReference type="ARBA" id="ARBA00010879"/>
    </source>
</evidence>
<dbReference type="Pfam" id="PF06817">
    <property type="entry name" value="RVT_thumb"/>
    <property type="match status" value="1"/>
</dbReference>
<comment type="similarity">
    <text evidence="1">Belongs to the beta type-B retroviral polymerase family. HERV class-II K(HML-2) pol subfamily.</text>
</comment>
<evidence type="ECO:0000259" key="11">
    <source>
        <dbReference type="PROSITE" id="PS50876"/>
    </source>
</evidence>
<gene>
    <name evidence="15" type="primary">Hervk_1</name>
    <name evidence="15" type="ORF">POEATR_R05588</name>
</gene>
<evidence type="ECO:0000313" key="15">
    <source>
        <dbReference type="EMBL" id="NWZ87781.1"/>
    </source>
</evidence>
<dbReference type="InterPro" id="IPR043502">
    <property type="entry name" value="DNA/RNA_pol_sf"/>
</dbReference>
<dbReference type="Proteomes" id="UP000540071">
    <property type="component" value="Unassembled WGS sequence"/>
</dbReference>
<keyword evidence="10" id="KW-0863">Zinc-finger</keyword>
<sequence>APMRRFHWRVLPQGMKNSPTICQWYVSSLLSPVRAKVGEVIIHHYMDDVLVCAPHDNLLERALDLVVEVLTSAGFQLQEEKVQRMPPWKYLGLQIAERTIVPQKLAINSDPKNLADLHSLCGTLNWVRPWLGLTTEDLAPLFILLKGEKELSSPRSLTPEAWKALEKVQDALVERQAHRYKLDLPFEFIVLGNLPHLFGLIYQWDQDSRDPLLIIEWVFLSHQRSKSITRPQEASPDKLTKEMFNQLLQENETLQIALDSYSGQVSVHTPVHKLFNSKFNVIPKEVRSRKPLKAVTVFTDASGASHKSVMTWMDPQTQQWETDVKYVKGFPQVAELDAVARAFERFPEPFNLVTNSAYVAGVVARAENAALKEVSNPQLFELLWKLIYAVSHRKQPFFVMHVQSHTELPGPVAEGNERADSLAAPVGMAQLPDVFQQAKLSHQMFRQNVPGLVHQFHLRRDQARAVIATCPQCQSSAMPSLGLGVNPRGLGSCEVWQMDVTQIPEFGRFKYVHLSIDTFSGAVHASVHAGEKTEHVCKHLMQAFSVLGVPREIKTDNGPAYVSRKLEDFLQEWGVEHKRGIPHSPTGQAIIERAHQSLKMVLAHQ</sequence>
<evidence type="ECO:0000259" key="14">
    <source>
        <dbReference type="PROSITE" id="PS50994"/>
    </source>
</evidence>
<dbReference type="PROSITE" id="PS50876">
    <property type="entry name" value="ZF_INTEGRASE"/>
    <property type="match status" value="1"/>
</dbReference>
<protein>
    <submittedName>
        <fullName evidence="15">PO113 protein</fullName>
    </submittedName>
</protein>
<evidence type="ECO:0000256" key="5">
    <source>
        <dbReference type="ARBA" id="ARBA00022723"/>
    </source>
</evidence>
<feature type="domain" description="Integrase catalytic" evidence="14">
    <location>
        <begin position="483"/>
        <end position="605"/>
    </location>
</feature>
<keyword evidence="5" id="KW-0479">Metal-binding</keyword>
<dbReference type="EMBL" id="VZSS01000204">
    <property type="protein sequence ID" value="NWZ87781.1"/>
    <property type="molecule type" value="Genomic_DNA"/>
</dbReference>
<dbReference type="SUPFAM" id="SSF53098">
    <property type="entry name" value="Ribonuclease H-like"/>
    <property type="match status" value="2"/>
</dbReference>
<evidence type="ECO:0000256" key="6">
    <source>
        <dbReference type="ARBA" id="ARBA00022759"/>
    </source>
</evidence>
<dbReference type="AlphaFoldDB" id="A0A7K7R835"/>
<dbReference type="Gene3D" id="1.10.10.200">
    <property type="match status" value="1"/>
</dbReference>
<dbReference type="PROSITE" id="PS50879">
    <property type="entry name" value="RNASE_H_1"/>
    <property type="match status" value="1"/>
</dbReference>
<organism evidence="15 16">
    <name type="scientific">Poecile atricapillus</name>
    <name type="common">Black-capped chickadee</name>
    <name type="synonym">Parus atricapillus</name>
    <dbReference type="NCBI Taxonomy" id="48891"/>
    <lineage>
        <taxon>Eukaryota</taxon>
        <taxon>Metazoa</taxon>
        <taxon>Chordata</taxon>
        <taxon>Craniata</taxon>
        <taxon>Vertebrata</taxon>
        <taxon>Euteleostomi</taxon>
        <taxon>Archelosauria</taxon>
        <taxon>Archosauria</taxon>
        <taxon>Dinosauria</taxon>
        <taxon>Saurischia</taxon>
        <taxon>Theropoda</taxon>
        <taxon>Coelurosauria</taxon>
        <taxon>Aves</taxon>
        <taxon>Neognathae</taxon>
        <taxon>Neoaves</taxon>
        <taxon>Telluraves</taxon>
        <taxon>Australaves</taxon>
        <taxon>Passeriformes</taxon>
        <taxon>Paridae</taxon>
        <taxon>Poecile</taxon>
    </lineage>
</organism>
<keyword evidence="3" id="KW-0548">Nucleotidyltransferase</keyword>
<dbReference type="InterPro" id="IPR036397">
    <property type="entry name" value="RNaseH_sf"/>
</dbReference>
<dbReference type="PROSITE" id="PS50878">
    <property type="entry name" value="RT_POL"/>
    <property type="match status" value="1"/>
</dbReference>
<keyword evidence="6" id="KW-0255">Endonuclease</keyword>
<dbReference type="InterPro" id="IPR043128">
    <property type="entry name" value="Rev_trsase/Diguanyl_cyclase"/>
</dbReference>
<dbReference type="InterPro" id="IPR000477">
    <property type="entry name" value="RT_dom"/>
</dbReference>
<dbReference type="PANTHER" id="PTHR41694:SF3">
    <property type="entry name" value="RNA-DIRECTED DNA POLYMERASE-RELATED"/>
    <property type="match status" value="1"/>
</dbReference>
<dbReference type="PROSITE" id="PS50994">
    <property type="entry name" value="INTEGRASE"/>
    <property type="match status" value="1"/>
</dbReference>
<evidence type="ECO:0000256" key="9">
    <source>
        <dbReference type="ARBA" id="ARBA00023125"/>
    </source>
</evidence>
<dbReference type="InterPro" id="IPR003308">
    <property type="entry name" value="Integrase_Zn-bd_dom_N"/>
</dbReference>